<dbReference type="Proteomes" id="UP000812277">
    <property type="component" value="Unassembled WGS sequence"/>
</dbReference>
<gene>
    <name evidence="4" type="ORF">K0T92_05880</name>
</gene>
<name>A0ABS7D375_9BACL</name>
<evidence type="ECO:0000313" key="5">
    <source>
        <dbReference type="Proteomes" id="UP000812277"/>
    </source>
</evidence>
<dbReference type="InterPro" id="IPR011004">
    <property type="entry name" value="Trimer_LpxA-like_sf"/>
</dbReference>
<dbReference type="Pfam" id="PF00132">
    <property type="entry name" value="Hexapep"/>
    <property type="match status" value="1"/>
</dbReference>
<dbReference type="PROSITE" id="PS00101">
    <property type="entry name" value="HEXAPEP_TRANSFERASES"/>
    <property type="match status" value="1"/>
</dbReference>
<reference evidence="4 5" key="1">
    <citation type="submission" date="2021-07" db="EMBL/GenBank/DDBJ databases">
        <title>Paenibacillus radiodurans sp. nov., isolated from the southeastern edge of Tengger Desert.</title>
        <authorList>
            <person name="Zhang G."/>
        </authorList>
    </citation>
    <scope>NUCLEOTIDE SEQUENCE [LARGE SCALE GENOMIC DNA]</scope>
    <source>
        <strain evidence="4 5">DT7-4</strain>
    </source>
</reference>
<evidence type="ECO:0000256" key="1">
    <source>
        <dbReference type="ARBA" id="ARBA00022679"/>
    </source>
</evidence>
<feature type="transmembrane region" description="Helical" evidence="3">
    <location>
        <begin position="12"/>
        <end position="34"/>
    </location>
</feature>
<dbReference type="InterPro" id="IPR018357">
    <property type="entry name" value="Hexapep_transf_CS"/>
</dbReference>
<dbReference type="EMBL" id="JAHZIJ010000002">
    <property type="protein sequence ID" value="MBW7474266.1"/>
    <property type="molecule type" value="Genomic_DNA"/>
</dbReference>
<keyword evidence="4" id="KW-0012">Acyltransferase</keyword>
<dbReference type="InterPro" id="IPR051159">
    <property type="entry name" value="Hexapeptide_acetyltransf"/>
</dbReference>
<proteinExistence type="predicted"/>
<keyword evidence="1" id="KW-0808">Transferase</keyword>
<protein>
    <submittedName>
        <fullName evidence="4">Acyltransferase</fullName>
    </submittedName>
</protein>
<sequence>MRGRDLFRSAKPVLSGIVLLMRIVPKPILIWMWILSDMLPELAGVAFRYCVLRRLAHRCGDNVLVGRNVEIKYWERLSIGSNVSIHKQCYLDAYGELSIDNDVSIAHQSSLVSFQHTWSDESMAIRDNPVVCDRIHIGSDVWIGCGVRVLAGVKVGSRTVIAAGAVVTRSVPPGVIAAGVPAKPVKTIGKEREQRPLAAVIDYKRRD</sequence>
<evidence type="ECO:0000256" key="3">
    <source>
        <dbReference type="SAM" id="Phobius"/>
    </source>
</evidence>
<evidence type="ECO:0000256" key="2">
    <source>
        <dbReference type="ARBA" id="ARBA00022737"/>
    </source>
</evidence>
<accession>A0ABS7D375</accession>
<dbReference type="CDD" id="cd04647">
    <property type="entry name" value="LbH_MAT_like"/>
    <property type="match status" value="1"/>
</dbReference>
<evidence type="ECO:0000313" key="4">
    <source>
        <dbReference type="EMBL" id="MBW7474266.1"/>
    </source>
</evidence>
<keyword evidence="3" id="KW-0812">Transmembrane</keyword>
<dbReference type="Gene3D" id="2.160.10.10">
    <property type="entry name" value="Hexapeptide repeat proteins"/>
    <property type="match status" value="1"/>
</dbReference>
<dbReference type="InterPro" id="IPR001451">
    <property type="entry name" value="Hexapep"/>
</dbReference>
<keyword evidence="5" id="KW-1185">Reference proteome</keyword>
<keyword evidence="2" id="KW-0677">Repeat</keyword>
<keyword evidence="3" id="KW-1133">Transmembrane helix</keyword>
<organism evidence="4 5">
    <name type="scientific">Paenibacillus oenotherae</name>
    <dbReference type="NCBI Taxonomy" id="1435645"/>
    <lineage>
        <taxon>Bacteria</taxon>
        <taxon>Bacillati</taxon>
        <taxon>Bacillota</taxon>
        <taxon>Bacilli</taxon>
        <taxon>Bacillales</taxon>
        <taxon>Paenibacillaceae</taxon>
        <taxon>Paenibacillus</taxon>
    </lineage>
</organism>
<comment type="caution">
    <text evidence="4">The sequence shown here is derived from an EMBL/GenBank/DDBJ whole genome shotgun (WGS) entry which is preliminary data.</text>
</comment>
<keyword evidence="3" id="KW-0472">Membrane</keyword>
<dbReference type="GO" id="GO:0016746">
    <property type="term" value="F:acyltransferase activity"/>
    <property type="evidence" value="ECO:0007669"/>
    <property type="project" value="UniProtKB-KW"/>
</dbReference>
<dbReference type="PANTHER" id="PTHR23416">
    <property type="entry name" value="SIALIC ACID SYNTHASE-RELATED"/>
    <property type="match status" value="1"/>
</dbReference>
<dbReference type="RefSeq" id="WP_219871491.1">
    <property type="nucleotide sequence ID" value="NZ_JAHZIJ010000002.1"/>
</dbReference>
<dbReference type="SUPFAM" id="SSF51161">
    <property type="entry name" value="Trimeric LpxA-like enzymes"/>
    <property type="match status" value="1"/>
</dbReference>